<evidence type="ECO:0000259" key="2">
    <source>
        <dbReference type="Pfam" id="PF17899"/>
    </source>
</evidence>
<dbReference type="AlphaFoldDB" id="A0A2Z4GDL9"/>
<dbReference type="SUPFAM" id="SSF55486">
    <property type="entry name" value="Metalloproteases ('zincins'), catalytic domain"/>
    <property type="match status" value="1"/>
</dbReference>
<reference evidence="3 4" key="1">
    <citation type="submission" date="2018-05" db="EMBL/GenBank/DDBJ databases">
        <title>Complete genome sequence of Arcticibacterium luteifluviistationis SM1504T, a cytophagaceae bacterium isolated from Arctic surface seawater.</title>
        <authorList>
            <person name="Li Y."/>
            <person name="Qin Q.-L."/>
        </authorList>
    </citation>
    <scope>NUCLEOTIDE SEQUENCE [LARGE SCALE GENOMIC DNA]</scope>
    <source>
        <strain evidence="3 4">SM1504</strain>
    </source>
</reference>
<dbReference type="Pfam" id="PF05299">
    <property type="entry name" value="Peptidase_M61"/>
    <property type="match status" value="1"/>
</dbReference>
<evidence type="ECO:0000259" key="1">
    <source>
        <dbReference type="Pfam" id="PF05299"/>
    </source>
</evidence>
<gene>
    <name evidence="3" type="ORF">DJ013_13430</name>
</gene>
<dbReference type="OrthoDB" id="9778516at2"/>
<dbReference type="Proteomes" id="UP000249873">
    <property type="component" value="Chromosome"/>
</dbReference>
<dbReference type="InterPro" id="IPR027268">
    <property type="entry name" value="Peptidase_M4/M1_CTD_sf"/>
</dbReference>
<dbReference type="KEGG" id="als:DJ013_13430"/>
<dbReference type="EMBL" id="CP029480">
    <property type="protein sequence ID" value="AWV99115.1"/>
    <property type="molecule type" value="Genomic_DNA"/>
</dbReference>
<feature type="domain" description="Peptidase M61 catalytic" evidence="1">
    <location>
        <begin position="261"/>
        <end position="373"/>
    </location>
</feature>
<dbReference type="Gene3D" id="2.60.40.3650">
    <property type="match status" value="1"/>
</dbReference>
<evidence type="ECO:0000313" key="4">
    <source>
        <dbReference type="Proteomes" id="UP000249873"/>
    </source>
</evidence>
<dbReference type="RefSeq" id="WP_111372308.1">
    <property type="nucleotide sequence ID" value="NZ_CP029480.1"/>
</dbReference>
<sequence>MNYKISHKNTHTKYIQVEACFSNVSKKLLNVNLPAWRPGRYEIQNFAKNIGNMTCEAANGEHLSIKKTKKDVWQVKAKGHSEIIIKYDFYADIQNAGGSYVESKFLYLNPINFCLYLEDQQNEACQLEIDFAANTDVATGMSFQKEGSITILKANNFHDLVDSPIMLSSAIQHKTYTCQGHLFHIWVKGKIEIPWDKVLTDFEKFTSEQIGVFGEFPVGEYHFMLWMMSKPYYHGVEHHNSTMMTLGPDAQNFDEIYIDILGLASHELFHTWNVKKIRPKELLPYDYSQENYFGTCFVAEGLTTFYGDWLLYRSGVIDKKQYQNELETTLKRHFEVADNATQSLLESSFDLWLDGYEKGIPDRKVSVYNKGAIAGLILHHLIQLNSNKEKGLDDLMKELWLAHGKPLKGYSYRDYQNICKKLIGTNTSKYFREIITGNQSIKKQTNEALRSLNFTLIEDQNGTISVDDL</sequence>
<accession>A0A2Z4GDL9</accession>
<dbReference type="InterPro" id="IPR007963">
    <property type="entry name" value="Peptidase_M61_catalytic"/>
</dbReference>
<dbReference type="InterPro" id="IPR040756">
    <property type="entry name" value="Peptidase_M61_N"/>
</dbReference>
<organism evidence="3 4">
    <name type="scientific">Arcticibacterium luteifluviistationis</name>
    <dbReference type="NCBI Taxonomy" id="1784714"/>
    <lineage>
        <taxon>Bacteria</taxon>
        <taxon>Pseudomonadati</taxon>
        <taxon>Bacteroidota</taxon>
        <taxon>Cytophagia</taxon>
        <taxon>Cytophagales</taxon>
        <taxon>Leadbetterellaceae</taxon>
        <taxon>Arcticibacterium</taxon>
    </lineage>
</organism>
<proteinExistence type="predicted"/>
<feature type="domain" description="Peptidase M61 N-terminal" evidence="2">
    <location>
        <begin position="2"/>
        <end position="168"/>
    </location>
</feature>
<keyword evidence="4" id="KW-1185">Reference proteome</keyword>
<name>A0A2Z4GDL9_9BACT</name>
<protein>
    <submittedName>
        <fullName evidence="3">Peptidase M61</fullName>
    </submittedName>
</protein>
<evidence type="ECO:0000313" key="3">
    <source>
        <dbReference type="EMBL" id="AWV99115.1"/>
    </source>
</evidence>
<dbReference type="Gene3D" id="1.10.390.10">
    <property type="entry name" value="Neutral Protease Domain 2"/>
    <property type="match status" value="1"/>
</dbReference>
<dbReference type="Pfam" id="PF17899">
    <property type="entry name" value="Peptidase_M61_N"/>
    <property type="match status" value="1"/>
</dbReference>